<evidence type="ECO:0000313" key="1">
    <source>
        <dbReference type="EMBL" id="AKO91885.1"/>
    </source>
</evidence>
<organism evidence="1 2">
    <name type="scientific">Priestia filamentosa</name>
    <dbReference type="NCBI Taxonomy" id="1402861"/>
    <lineage>
        <taxon>Bacteria</taxon>
        <taxon>Bacillati</taxon>
        <taxon>Bacillota</taxon>
        <taxon>Bacilli</taxon>
        <taxon>Bacillales</taxon>
        <taxon>Bacillaceae</taxon>
        <taxon>Priestia</taxon>
    </lineage>
</organism>
<keyword evidence="2" id="KW-1185">Reference proteome</keyword>
<dbReference type="InterPro" id="IPR046833">
    <property type="entry name" value="ABC_N"/>
</dbReference>
<sequence>MKKLLQILKEIDGKGYPNYKRIQGRYKWPHYEVAVNYVQGDPFASPSKICLHIPLTNIEIKKEWLRDKYREICCKDHITRLIHKSLKEEEERAKGSGKSGMILIDYPGQEVLNRTSVTFSASLMTVSLSVGLPAKGRRILGKQAELIFKTLLPAIVEKSIFQMNIKELETAIILTDQQQAIRAYLKEHELVSFVANGSILPRKSGVSELPLQKAVPFQSPEELEIAIPIPHTTNHLRGMGVKKGVTVIVGGGYHGKSTLLQGIERGVYNYRKGDGREFVITENTAVKIRAEDGRNVEKVDISLFVNNLPNGGSTAEFSSENASGSTSQAANIIEALEAGARTLVIDEDTSATNFMIRDMRMKELISSQEEPITPFIDRVSTLYEQEGISSILVMGGSGAYFEKAHTVLKLNNYNCTDVTNQAKEIAAKYPEEHRYAFTKHEGRKERIVRPESLQSEQGRKRMIKVRSKDTIQYGKSIINLHYVEQLVNESQTRAIAGILSHIERKNLLCSSKTMKDLLKYVQQEIERHGLKHFASSKKGEGELAEPRAHEIAAALNRLRSLSMI</sequence>
<dbReference type="PANTHER" id="PTHR38149:SF1">
    <property type="entry name" value="ATPASE"/>
    <property type="match status" value="1"/>
</dbReference>
<dbReference type="InterPro" id="IPR019195">
    <property type="entry name" value="ABC_ATPase_put"/>
</dbReference>
<proteinExistence type="predicted"/>
<dbReference type="KEGG" id="beo:BEH_07080"/>
<dbReference type="OrthoDB" id="9809999at2"/>
<dbReference type="PATRIC" id="fig|135735.6.peg.1428"/>
<dbReference type="Pfam" id="PF09818">
    <property type="entry name" value="ABC_ATPase"/>
    <property type="match status" value="1"/>
</dbReference>
<dbReference type="AlphaFoldDB" id="A0A1X7G447"/>
<dbReference type="Pfam" id="PF21117">
    <property type="entry name" value="MRB1590_C"/>
    <property type="match status" value="1"/>
</dbReference>
<name>A0A1X7G447_9BACI</name>
<dbReference type="InterPro" id="IPR046834">
    <property type="entry name" value="ABC_ATPase_C"/>
</dbReference>
<accession>A0A0H4KE29</accession>
<accession>A0A1X7G447</accession>
<evidence type="ECO:0000313" key="2">
    <source>
        <dbReference type="Proteomes" id="UP000036202"/>
    </source>
</evidence>
<dbReference type="PANTHER" id="PTHR38149">
    <property type="entry name" value="ATPASE"/>
    <property type="match status" value="1"/>
</dbReference>
<dbReference type="GeneID" id="93703645"/>
<reference evidence="1 2" key="1">
    <citation type="journal article" date="2015" name="PLoS ONE">
        <title>Genome Sequence of Bacillus endophyticus and Analysis of Its Companion Mechanism in the Ketogulonigenium vulgare-Bacillus Strain Consortium.</title>
        <authorList>
            <person name="Jia N."/>
            <person name="Du J."/>
            <person name="Ding M.Z."/>
            <person name="Gao F."/>
            <person name="Yuan Y.J."/>
        </authorList>
    </citation>
    <scope>NUCLEOTIDE SEQUENCE [LARGE SCALE GENOMIC DNA]</scope>
    <source>
        <strain evidence="1 2">Hbe603</strain>
    </source>
</reference>
<reference evidence="2" key="2">
    <citation type="submission" date="2015-06" db="EMBL/GenBank/DDBJ databases">
        <title>Genome Sequence of Bacillus endophyticus and Analysis of its Companion Mechanism in the Ketogulonigenium vulgare-Bacillus strain Consortium.</title>
        <authorList>
            <person name="Jia N."/>
            <person name="Du J."/>
            <person name="Ding M.-Z."/>
            <person name="Gao F."/>
            <person name="Yuan Y.-J."/>
        </authorList>
    </citation>
    <scope>NUCLEOTIDE SEQUENCE [LARGE SCALE GENOMIC DNA]</scope>
    <source>
        <strain evidence="2">Hbe603</strain>
    </source>
</reference>
<dbReference type="EMBL" id="CP011974">
    <property type="protein sequence ID" value="AKO91885.1"/>
    <property type="molecule type" value="Genomic_DNA"/>
</dbReference>
<dbReference type="InterPro" id="IPR049069">
    <property type="entry name" value="MRB1590-like_C"/>
</dbReference>
<protein>
    <submittedName>
        <fullName evidence="1">ATPase</fullName>
    </submittedName>
</protein>
<dbReference type="Pfam" id="PF20446">
    <property type="entry name" value="ABC_N"/>
    <property type="match status" value="1"/>
</dbReference>
<dbReference type="RefSeq" id="WP_046216851.1">
    <property type="nucleotide sequence ID" value="NZ_CP011974.1"/>
</dbReference>
<dbReference type="Proteomes" id="UP000036202">
    <property type="component" value="Chromosome"/>
</dbReference>
<gene>
    <name evidence="1" type="ORF">BEH_07080</name>
</gene>